<dbReference type="Pfam" id="PF20038">
    <property type="entry name" value="HTH_59"/>
    <property type="match status" value="1"/>
</dbReference>
<name>A0A841R1T9_9FIRM</name>
<dbReference type="GeneID" id="93485672"/>
<dbReference type="Proteomes" id="UP000591941">
    <property type="component" value="Unassembled WGS sequence"/>
</dbReference>
<dbReference type="AlphaFoldDB" id="A0A841R1T9"/>
<dbReference type="EMBL" id="JACHHI010000002">
    <property type="protein sequence ID" value="MBB6477361.1"/>
    <property type="molecule type" value="Genomic_DNA"/>
</dbReference>
<dbReference type="RefSeq" id="WP_075939374.1">
    <property type="nucleotide sequence ID" value="NZ_CABWNB010000003.1"/>
</dbReference>
<keyword evidence="3" id="KW-1185">Reference proteome</keyword>
<evidence type="ECO:0000313" key="3">
    <source>
        <dbReference type="Proteomes" id="UP000591941"/>
    </source>
</evidence>
<dbReference type="InterPro" id="IPR045403">
    <property type="entry name" value="HTH_59_Firmicutes_type"/>
</dbReference>
<accession>A0A841R1T9</accession>
<gene>
    <name evidence="2" type="ORF">HNR45_000391</name>
</gene>
<sequence>MKLDDVMGLGEAAERWNMARITLKKACAGQNGNAPRFIVGEECKKSGGIWLVTRAGMERLYGEEENSL</sequence>
<dbReference type="OrthoDB" id="1710385at2"/>
<proteinExistence type="predicted"/>
<reference evidence="2 3" key="1">
    <citation type="submission" date="2020-08" db="EMBL/GenBank/DDBJ databases">
        <title>Genomic Encyclopedia of Type Strains, Phase IV (KMG-IV): sequencing the most valuable type-strain genomes for metagenomic binning, comparative biology and taxonomic classification.</title>
        <authorList>
            <person name="Goeker M."/>
        </authorList>
    </citation>
    <scope>NUCLEOTIDE SEQUENCE [LARGE SCALE GENOMIC DNA]</scope>
    <source>
        <strain evidence="2 3">DSM 21255</strain>
    </source>
</reference>
<evidence type="ECO:0000259" key="1">
    <source>
        <dbReference type="Pfam" id="PF20038"/>
    </source>
</evidence>
<evidence type="ECO:0000313" key="2">
    <source>
        <dbReference type="EMBL" id="MBB6477361.1"/>
    </source>
</evidence>
<protein>
    <recommendedName>
        <fullName evidence="1">Helix-turn-helix domain-containing protein</fullName>
    </recommendedName>
</protein>
<organism evidence="2 3">
    <name type="scientific">Negativicoccus succinicivorans</name>
    <dbReference type="NCBI Taxonomy" id="620903"/>
    <lineage>
        <taxon>Bacteria</taxon>
        <taxon>Bacillati</taxon>
        <taxon>Bacillota</taxon>
        <taxon>Negativicutes</taxon>
        <taxon>Veillonellales</taxon>
        <taxon>Veillonellaceae</taxon>
        <taxon>Negativicoccus</taxon>
    </lineage>
</organism>
<feature type="domain" description="Helix-turn-helix" evidence="1">
    <location>
        <begin position="1"/>
        <end position="66"/>
    </location>
</feature>
<comment type="caution">
    <text evidence="2">The sequence shown here is derived from an EMBL/GenBank/DDBJ whole genome shotgun (WGS) entry which is preliminary data.</text>
</comment>